<sequence length="264" mass="30235">MLKQANIKLIVSDMDGTLLNADHEVSTKFFSLFKQLKAKNILFVAASGRTHKSISEKLNAIKKDIIVVSENGAIAIQKEKLLVSTPILTHNFKNLVHLISQLDNTFPVYCGRHQVYIKKSNEVFRSLLKEYYPEYVCVSDEAEIKEPIYKIALFHSESSEQFIYPHVKHLENEFKVKVSANHWVDISENLAHKGHAISYIQEKFDILPEETMVFGDYKNDIEMLQRAKYSYAMANAHPDVKAVATYLTLSHKEQGVEHILSQLI</sequence>
<name>A0A2T1NBB0_9FLAO</name>
<dbReference type="GO" id="GO:0016791">
    <property type="term" value="F:phosphatase activity"/>
    <property type="evidence" value="ECO:0007669"/>
    <property type="project" value="TreeGrafter"/>
</dbReference>
<dbReference type="NCBIfam" id="TIGR01484">
    <property type="entry name" value="HAD-SF-IIB"/>
    <property type="match status" value="1"/>
</dbReference>
<dbReference type="EMBL" id="PXOQ01000008">
    <property type="protein sequence ID" value="PSG89427.1"/>
    <property type="molecule type" value="Genomic_DNA"/>
</dbReference>
<dbReference type="InterPro" id="IPR000150">
    <property type="entry name" value="Cof"/>
</dbReference>
<dbReference type="GO" id="GO:0005829">
    <property type="term" value="C:cytosol"/>
    <property type="evidence" value="ECO:0007669"/>
    <property type="project" value="TreeGrafter"/>
</dbReference>
<reference evidence="1 2" key="1">
    <citation type="submission" date="2018-03" db="EMBL/GenBank/DDBJ databases">
        <title>Mesoflavibacter sp. HG37 and Mesoflavibacter sp. HG96 sp.nov., two marine bacteria isolated from seawater of Western Pacific Ocean.</title>
        <authorList>
            <person name="Cheng H."/>
            <person name="Wu Y.-H."/>
            <person name="Guo L.-L."/>
            <person name="Xu X.-W."/>
        </authorList>
    </citation>
    <scope>NUCLEOTIDE SEQUENCE [LARGE SCALE GENOMIC DNA]</scope>
    <source>
        <strain evidence="1 2">KCTC 32269</strain>
    </source>
</reference>
<dbReference type="SFLD" id="SFLDG01140">
    <property type="entry name" value="C2.B:_Phosphomannomutase_and_P"/>
    <property type="match status" value="1"/>
</dbReference>
<dbReference type="PANTHER" id="PTHR10000:SF8">
    <property type="entry name" value="HAD SUPERFAMILY HYDROLASE-LIKE, TYPE 3"/>
    <property type="match status" value="1"/>
</dbReference>
<proteinExistence type="predicted"/>
<dbReference type="PROSITE" id="PS01228">
    <property type="entry name" value="COF_1"/>
    <property type="match status" value="1"/>
</dbReference>
<gene>
    <name evidence="1" type="ORF">C7H52_06540</name>
</gene>
<organism evidence="1 2">
    <name type="scientific">Aurantibacter aestuarii</name>
    <dbReference type="NCBI Taxonomy" id="1266046"/>
    <lineage>
        <taxon>Bacteria</taxon>
        <taxon>Pseudomonadati</taxon>
        <taxon>Bacteroidota</taxon>
        <taxon>Flavobacteriia</taxon>
        <taxon>Flavobacteriales</taxon>
        <taxon>Flavobacteriaceae</taxon>
        <taxon>Aurantibacter</taxon>
    </lineage>
</organism>
<protein>
    <submittedName>
        <fullName evidence="1">Cof-type HAD-IIB family hydrolase</fullName>
    </submittedName>
</protein>
<comment type="caution">
    <text evidence="1">The sequence shown here is derived from an EMBL/GenBank/DDBJ whole genome shotgun (WGS) entry which is preliminary data.</text>
</comment>
<dbReference type="InterPro" id="IPR036412">
    <property type="entry name" value="HAD-like_sf"/>
</dbReference>
<dbReference type="SFLD" id="SFLDS00003">
    <property type="entry name" value="Haloacid_Dehalogenase"/>
    <property type="match status" value="1"/>
</dbReference>
<dbReference type="NCBIfam" id="TIGR00099">
    <property type="entry name" value="Cof-subfamily"/>
    <property type="match status" value="1"/>
</dbReference>
<dbReference type="Pfam" id="PF08282">
    <property type="entry name" value="Hydrolase_3"/>
    <property type="match status" value="1"/>
</dbReference>
<dbReference type="CDD" id="cd07518">
    <property type="entry name" value="HAD_YbiV-Like"/>
    <property type="match status" value="1"/>
</dbReference>
<keyword evidence="2" id="KW-1185">Reference proteome</keyword>
<dbReference type="RefSeq" id="WP_106463101.1">
    <property type="nucleotide sequence ID" value="NZ_PXOQ01000008.1"/>
</dbReference>
<dbReference type="InterPro" id="IPR006379">
    <property type="entry name" value="HAD-SF_hydro_IIB"/>
</dbReference>
<dbReference type="GO" id="GO:0000287">
    <property type="term" value="F:magnesium ion binding"/>
    <property type="evidence" value="ECO:0007669"/>
    <property type="project" value="TreeGrafter"/>
</dbReference>
<accession>A0A2T1NBB0</accession>
<dbReference type="AlphaFoldDB" id="A0A2T1NBB0"/>
<dbReference type="Gene3D" id="3.30.1240.10">
    <property type="match status" value="1"/>
</dbReference>
<dbReference type="SUPFAM" id="SSF56784">
    <property type="entry name" value="HAD-like"/>
    <property type="match status" value="1"/>
</dbReference>
<dbReference type="SFLD" id="SFLDG01144">
    <property type="entry name" value="C2.B.4:_PGP_Like"/>
    <property type="match status" value="1"/>
</dbReference>
<dbReference type="OrthoDB" id="9814970at2"/>
<dbReference type="InterPro" id="IPR023214">
    <property type="entry name" value="HAD_sf"/>
</dbReference>
<dbReference type="Gene3D" id="3.40.50.1000">
    <property type="entry name" value="HAD superfamily/HAD-like"/>
    <property type="match status" value="1"/>
</dbReference>
<dbReference type="Proteomes" id="UP000238426">
    <property type="component" value="Unassembled WGS sequence"/>
</dbReference>
<dbReference type="PANTHER" id="PTHR10000">
    <property type="entry name" value="PHOSPHOSERINE PHOSPHATASE"/>
    <property type="match status" value="1"/>
</dbReference>
<keyword evidence="1" id="KW-0378">Hydrolase</keyword>
<evidence type="ECO:0000313" key="2">
    <source>
        <dbReference type="Proteomes" id="UP000238426"/>
    </source>
</evidence>
<evidence type="ECO:0000313" key="1">
    <source>
        <dbReference type="EMBL" id="PSG89427.1"/>
    </source>
</evidence>